<dbReference type="GO" id="GO:0009432">
    <property type="term" value="P:SOS response"/>
    <property type="evidence" value="ECO:0007669"/>
    <property type="project" value="TreeGrafter"/>
</dbReference>
<dbReference type="PANTHER" id="PTHR21621">
    <property type="entry name" value="RIBOSOMAL PROTEIN S6 MODIFICATION PROTEIN"/>
    <property type="match status" value="1"/>
</dbReference>
<evidence type="ECO:0000256" key="2">
    <source>
        <dbReference type="PROSITE-ProRule" id="PRU00409"/>
    </source>
</evidence>
<dbReference type="Pfam" id="PF00583">
    <property type="entry name" value="Acetyltransf_1"/>
    <property type="match status" value="1"/>
</dbReference>
<feature type="compositionally biased region" description="Basic and acidic residues" evidence="3">
    <location>
        <begin position="7"/>
        <end position="16"/>
    </location>
</feature>
<feature type="region of interest" description="Disordered" evidence="3">
    <location>
        <begin position="1"/>
        <end position="41"/>
    </location>
</feature>
<gene>
    <name evidence="6" type="ORF">GA0070564_101583</name>
</gene>
<accession>A0A1C4UM09</accession>
<keyword evidence="6" id="KW-0808">Transferase</keyword>
<dbReference type="GO" id="GO:0016747">
    <property type="term" value="F:acyltransferase activity, transferring groups other than amino-acyl groups"/>
    <property type="evidence" value="ECO:0007669"/>
    <property type="project" value="InterPro"/>
</dbReference>
<dbReference type="InterPro" id="IPR017534">
    <property type="entry name" value="GNAT-acetyltransferase"/>
</dbReference>
<feature type="domain" description="ATP-grasp" evidence="4">
    <location>
        <begin position="364"/>
        <end position="607"/>
    </location>
</feature>
<name>A0A1C4UM09_9ACTN</name>
<proteinExistence type="predicted"/>
<organism evidence="6 7">
    <name type="scientific">Micromonospora mirobrigensis</name>
    <dbReference type="NCBI Taxonomy" id="262898"/>
    <lineage>
        <taxon>Bacteria</taxon>
        <taxon>Bacillati</taxon>
        <taxon>Actinomycetota</taxon>
        <taxon>Actinomycetes</taxon>
        <taxon>Micromonosporales</taxon>
        <taxon>Micromonosporaceae</taxon>
        <taxon>Micromonospora</taxon>
    </lineage>
</organism>
<dbReference type="Gene3D" id="3.40.630.30">
    <property type="match status" value="1"/>
</dbReference>
<dbReference type="GO" id="GO:0005737">
    <property type="term" value="C:cytoplasm"/>
    <property type="evidence" value="ECO:0007669"/>
    <property type="project" value="TreeGrafter"/>
</dbReference>
<dbReference type="Pfam" id="PF07478">
    <property type="entry name" value="Dala_Dala_lig_C"/>
    <property type="match status" value="1"/>
</dbReference>
<dbReference type="InterPro" id="IPR011095">
    <property type="entry name" value="Dala_Dala_lig_C"/>
</dbReference>
<dbReference type="GO" id="GO:0018169">
    <property type="term" value="F:ribosomal S6-glutamic acid ligase activity"/>
    <property type="evidence" value="ECO:0007669"/>
    <property type="project" value="TreeGrafter"/>
</dbReference>
<dbReference type="NCBIfam" id="TIGR03103">
    <property type="entry name" value="trio_acet_GNAT"/>
    <property type="match status" value="1"/>
</dbReference>
<dbReference type="Gene3D" id="3.30.470.20">
    <property type="entry name" value="ATP-grasp fold, B domain"/>
    <property type="match status" value="2"/>
</dbReference>
<dbReference type="PROSITE" id="PS51186">
    <property type="entry name" value="GNAT"/>
    <property type="match status" value="1"/>
</dbReference>
<dbReference type="GO" id="GO:0008716">
    <property type="term" value="F:D-alanine-D-alanine ligase activity"/>
    <property type="evidence" value="ECO:0007669"/>
    <property type="project" value="InterPro"/>
</dbReference>
<dbReference type="PANTHER" id="PTHR21621:SF0">
    <property type="entry name" value="BETA-CITRYLGLUTAMATE SYNTHASE B-RELATED"/>
    <property type="match status" value="1"/>
</dbReference>
<keyword evidence="2" id="KW-0547">Nucleotide-binding</keyword>
<dbReference type="GO" id="GO:0005524">
    <property type="term" value="F:ATP binding"/>
    <property type="evidence" value="ECO:0007669"/>
    <property type="project" value="UniProtKB-UniRule"/>
</dbReference>
<protein>
    <submittedName>
        <fullName evidence="6">GNAT-family acetyltransferase TIGR03103</fullName>
    </submittedName>
</protein>
<dbReference type="InterPro" id="IPR016181">
    <property type="entry name" value="Acyl_CoA_acyltransferase"/>
</dbReference>
<dbReference type="PROSITE" id="PS50975">
    <property type="entry name" value="ATP_GRASP"/>
    <property type="match status" value="1"/>
</dbReference>
<dbReference type="InterPro" id="IPR000182">
    <property type="entry name" value="GNAT_dom"/>
</dbReference>
<reference evidence="7" key="1">
    <citation type="submission" date="2016-06" db="EMBL/GenBank/DDBJ databases">
        <authorList>
            <person name="Varghese N."/>
            <person name="Submissions Spin"/>
        </authorList>
    </citation>
    <scope>NUCLEOTIDE SEQUENCE [LARGE SCALE GENOMIC DNA]</scope>
    <source>
        <strain evidence="7">DSM 44830</strain>
    </source>
</reference>
<feature type="domain" description="N-acetyltransferase" evidence="5">
    <location>
        <begin position="144"/>
        <end position="293"/>
    </location>
</feature>
<evidence type="ECO:0000256" key="1">
    <source>
        <dbReference type="ARBA" id="ARBA00022598"/>
    </source>
</evidence>
<dbReference type="SUPFAM" id="SSF55729">
    <property type="entry name" value="Acyl-CoA N-acyltransferases (Nat)"/>
    <property type="match status" value="1"/>
</dbReference>
<dbReference type="Proteomes" id="UP000199504">
    <property type="component" value="Unassembled WGS sequence"/>
</dbReference>
<keyword evidence="2" id="KW-0067">ATP-binding</keyword>
<dbReference type="GO" id="GO:0046872">
    <property type="term" value="F:metal ion binding"/>
    <property type="evidence" value="ECO:0007669"/>
    <property type="project" value="InterPro"/>
</dbReference>
<keyword evidence="1" id="KW-0436">Ligase</keyword>
<dbReference type="AlphaFoldDB" id="A0A1C4UM09"/>
<evidence type="ECO:0000313" key="7">
    <source>
        <dbReference type="Proteomes" id="UP000199504"/>
    </source>
</evidence>
<dbReference type="SUPFAM" id="SSF56059">
    <property type="entry name" value="Glutathione synthetase ATP-binding domain-like"/>
    <property type="match status" value="1"/>
</dbReference>
<evidence type="ECO:0000256" key="3">
    <source>
        <dbReference type="SAM" id="MobiDB-lite"/>
    </source>
</evidence>
<keyword evidence="7" id="KW-1185">Reference proteome</keyword>
<evidence type="ECO:0000259" key="4">
    <source>
        <dbReference type="PROSITE" id="PS50975"/>
    </source>
</evidence>
<dbReference type="STRING" id="262898.GA0070564_101583"/>
<evidence type="ECO:0000313" key="6">
    <source>
        <dbReference type="EMBL" id="SCE72728.1"/>
    </source>
</evidence>
<sequence length="623" mass="66975">MATGGARTDRERVLGRRRERVGPGGDPVAPGTHEPESTADRDGVVLDCGWGRLVFGQTFGGDQAAVARVLRSEAAGARDICIYLRDPHVLVSRLPDELFIDPSLTYRLPLGGDRPARTDDVVTAATRETTEGTSGRDGSELPGLRIRPLRDAADADAVNRIYARNGMVTAPVEVLVDNARTDRFLHLVAEDATGEVVGTITGVDHVAVFADPENGASLWCLTVDFNTAPPGTGQALLTDLAARLTARGRAFVDLSVLAENTGAIRLYERLGFYRTATLCVKRKNPINERLFLPAMPAGYDELNPYAKIVADEAMRRGIRVEVTDPTWGELRLTSGGRTVHTRESLSELTSAVAMSRCDDKRVTRRILTEAGLSVPRGRTATGDADDAAFLAEAGRVVVKPARGEQGNGITVGVRTPEALAAAVELARRFCPEVLIEELREGEDLRVIVIDHEVVAAAVRRPAQVTGDGVHDIAELIERQSRRRAAATGGESRIPLDDMTREVIAEAGYELHDVLPEGTVLAVRRTANLHTGGTIHDVTGELHPEIAEACVAASRALDIPVTGLDLLVPSPDRPEHVFIEANERPGLANHEPQPTAERFVDLLFPGTRAPQRLWSPAGAASSPA</sequence>
<dbReference type="EMBL" id="FMCX01000001">
    <property type="protein sequence ID" value="SCE72728.1"/>
    <property type="molecule type" value="Genomic_DNA"/>
</dbReference>
<dbReference type="InterPro" id="IPR011761">
    <property type="entry name" value="ATP-grasp"/>
</dbReference>
<evidence type="ECO:0000259" key="5">
    <source>
        <dbReference type="PROSITE" id="PS51186"/>
    </source>
</evidence>